<proteinExistence type="predicted"/>
<name>A0ACB7YYD1_9ERIC</name>
<sequence length="368" mass="43046">MGEPLPDIDLNQLPNDEERVIEFEQNASKLEEYPKEIGGSIHFHEYIVVNEFGKEKDDIGGIEFDPFIDQCFLSEEEAFIYYKKYASKNGFSIRIGRSEKRNGEVKRYDFCCQCKRKAPLKLFDPSKEQRNRKSVRCRCKARMRVTLRKYFDIFPREWQITEYVKEHNHELLTPLEVRFLPTNRMIVKEDEDRILLLKEGGLSIRQIMRVMELEKNVNHGDLLFFEKDVRNLFTRIAKKQETNDAEDLLQHYKIAKEENINFQYAFYVSQSEEGSPRLDREILVDKSIGDVHCPPISITKGRPKAKPLKGGKEAGKVTKRCGWCKKVCHNVTTCSEKENNADANELQKKKKKITSSDIGLNPMFSLKY</sequence>
<accession>A0ACB7YYD1</accession>
<dbReference type="Proteomes" id="UP000828048">
    <property type="component" value="Chromosome 3"/>
</dbReference>
<dbReference type="EMBL" id="CM037153">
    <property type="protein sequence ID" value="KAH7857854.1"/>
    <property type="molecule type" value="Genomic_DNA"/>
</dbReference>
<evidence type="ECO:0000313" key="2">
    <source>
        <dbReference type="Proteomes" id="UP000828048"/>
    </source>
</evidence>
<reference evidence="1 2" key="1">
    <citation type="journal article" date="2021" name="Hortic Res">
        <title>High-quality reference genome and annotation aids understanding of berry development for evergreen blueberry (Vaccinium darrowii).</title>
        <authorList>
            <person name="Yu J."/>
            <person name="Hulse-Kemp A.M."/>
            <person name="Babiker E."/>
            <person name="Staton M."/>
        </authorList>
    </citation>
    <scope>NUCLEOTIDE SEQUENCE [LARGE SCALE GENOMIC DNA]</scope>
    <source>
        <strain evidence="2">cv. NJ 8807/NJ 8810</strain>
        <tissue evidence="1">Young leaf</tissue>
    </source>
</reference>
<keyword evidence="2" id="KW-1185">Reference proteome</keyword>
<gene>
    <name evidence="1" type="ORF">Vadar_017146</name>
</gene>
<protein>
    <submittedName>
        <fullName evidence="1">Uncharacterized protein</fullName>
    </submittedName>
</protein>
<comment type="caution">
    <text evidence="1">The sequence shown here is derived from an EMBL/GenBank/DDBJ whole genome shotgun (WGS) entry which is preliminary data.</text>
</comment>
<evidence type="ECO:0000313" key="1">
    <source>
        <dbReference type="EMBL" id="KAH7857854.1"/>
    </source>
</evidence>
<organism evidence="1 2">
    <name type="scientific">Vaccinium darrowii</name>
    <dbReference type="NCBI Taxonomy" id="229202"/>
    <lineage>
        <taxon>Eukaryota</taxon>
        <taxon>Viridiplantae</taxon>
        <taxon>Streptophyta</taxon>
        <taxon>Embryophyta</taxon>
        <taxon>Tracheophyta</taxon>
        <taxon>Spermatophyta</taxon>
        <taxon>Magnoliopsida</taxon>
        <taxon>eudicotyledons</taxon>
        <taxon>Gunneridae</taxon>
        <taxon>Pentapetalae</taxon>
        <taxon>asterids</taxon>
        <taxon>Ericales</taxon>
        <taxon>Ericaceae</taxon>
        <taxon>Vaccinioideae</taxon>
        <taxon>Vaccinieae</taxon>
        <taxon>Vaccinium</taxon>
    </lineage>
</organism>